<evidence type="ECO:0000256" key="5">
    <source>
        <dbReference type="ARBA" id="ARBA00022679"/>
    </source>
</evidence>
<evidence type="ECO:0000313" key="12">
    <source>
        <dbReference type="Proteomes" id="UP000541136"/>
    </source>
</evidence>
<dbReference type="EMBL" id="JACHIB010000007">
    <property type="protein sequence ID" value="MBB6083366.1"/>
    <property type="molecule type" value="Genomic_DNA"/>
</dbReference>
<feature type="domain" description="Methyltransferase type 11" evidence="10">
    <location>
        <begin position="53"/>
        <end position="157"/>
    </location>
</feature>
<dbReference type="GO" id="GO:0009102">
    <property type="term" value="P:biotin biosynthetic process"/>
    <property type="evidence" value="ECO:0007669"/>
    <property type="project" value="UniProtKB-UniRule"/>
</dbReference>
<evidence type="ECO:0000313" key="11">
    <source>
        <dbReference type="EMBL" id="MBB6083366.1"/>
    </source>
</evidence>
<comment type="pathway">
    <text evidence="2 8">Cofactor biosynthesis; biotin biosynthesis.</text>
</comment>
<dbReference type="AlphaFoldDB" id="A0A7W9TN03"/>
<dbReference type="HAMAP" id="MF_00835">
    <property type="entry name" value="BioC"/>
    <property type="match status" value="1"/>
</dbReference>
<dbReference type="InterPro" id="IPR029063">
    <property type="entry name" value="SAM-dependent_MTases_sf"/>
</dbReference>
<dbReference type="GO" id="GO:0010340">
    <property type="term" value="F:carboxyl-O-methyltransferase activity"/>
    <property type="evidence" value="ECO:0007669"/>
    <property type="project" value="UniProtKB-UniRule"/>
</dbReference>
<dbReference type="Pfam" id="PF08241">
    <property type="entry name" value="Methyltransf_11"/>
    <property type="match status" value="1"/>
</dbReference>
<dbReference type="PANTHER" id="PTHR13090">
    <property type="entry name" value="ARGININE-HYDROXYLASE NDUFAF5, MITOCHONDRIAL"/>
    <property type="match status" value="1"/>
</dbReference>
<evidence type="ECO:0000256" key="7">
    <source>
        <dbReference type="ARBA" id="ARBA00022756"/>
    </source>
</evidence>
<dbReference type="EC" id="2.1.1.197" evidence="3 8"/>
<dbReference type="GO" id="GO:0032259">
    <property type="term" value="P:methylation"/>
    <property type="evidence" value="ECO:0007669"/>
    <property type="project" value="UniProtKB-KW"/>
</dbReference>
<evidence type="ECO:0000256" key="9">
    <source>
        <dbReference type="SAM" id="MobiDB-lite"/>
    </source>
</evidence>
<evidence type="ECO:0000259" key="10">
    <source>
        <dbReference type="Pfam" id="PF08241"/>
    </source>
</evidence>
<comment type="function">
    <text evidence="8">Converts the free carboxyl group of a malonyl-thioester to its methyl ester by transfer of a methyl group from S-adenosyl-L-methionine (SAM). It allows to synthesize pimeloyl-ACP via the fatty acid synthetic pathway.</text>
</comment>
<proteinExistence type="inferred from homology"/>
<protein>
    <recommendedName>
        <fullName evidence="3 8">Malonyl-[acyl-carrier protein] O-methyltransferase</fullName>
        <shortName evidence="8">Malonyl-ACP O-methyltransferase</shortName>
        <ecNumber evidence="3 8">2.1.1.197</ecNumber>
    </recommendedName>
    <alternativeName>
        <fullName evidence="8">Biotin synthesis protein BioC</fullName>
    </alternativeName>
</protein>
<keyword evidence="7 8" id="KW-0093">Biotin biosynthesis</keyword>
<comment type="similarity">
    <text evidence="8">Belongs to the methyltransferase superfamily.</text>
</comment>
<dbReference type="InterPro" id="IPR013216">
    <property type="entry name" value="Methyltransf_11"/>
</dbReference>
<gene>
    <name evidence="8" type="primary">bioC</name>
    <name evidence="11" type="ORF">HNR28_001404</name>
</gene>
<dbReference type="RefSeq" id="WP_052355564.1">
    <property type="nucleotide sequence ID" value="NZ_JACHIB010000007.1"/>
</dbReference>
<comment type="caution">
    <text evidence="11">The sequence shown here is derived from an EMBL/GenBank/DDBJ whole genome shotgun (WGS) entry which is preliminary data.</text>
</comment>
<keyword evidence="4 8" id="KW-0489">Methyltransferase</keyword>
<dbReference type="SUPFAM" id="SSF53335">
    <property type="entry name" value="S-adenosyl-L-methionine-dependent methyltransferases"/>
    <property type="match status" value="1"/>
</dbReference>
<sequence length="318" mass="36113">MPQLPRLPIDPQAVTRQFARRAPLDAPQFLYGEIAQRMLRRLSYIRIAPHDILDAGCGAAHALDPLRARYPDQRYIGLDACGALLDTARERYAAKPGFWHRLRNKPTPAAEFRQADLAETGLPDESLDLVWSNLALHWHPEPHLVLQEWRRVLRNDALAMYSSLGPGTFRELRDALAEVDPDTRPMEFVDMHDFGDLMLQVGFADPVMDQEIITLTYKTADKLLEDVRALGGNPHPERRRGLPGRAWRERLVRALERRRHADGTIHLSLEVAYGHAWRVAARRGVFGDLPVTTFKRAQPLEAGKPPPRVVPRKPDGEN</sequence>
<keyword evidence="5 8" id="KW-0808">Transferase</keyword>
<reference evidence="11 12" key="1">
    <citation type="submission" date="2020-08" db="EMBL/GenBank/DDBJ databases">
        <title>Genomic Encyclopedia of Type Strains, Phase IV (KMG-IV): sequencing the most valuable type-strain genomes for metagenomic binning, comparative biology and taxonomic classification.</title>
        <authorList>
            <person name="Goeker M."/>
        </authorList>
    </citation>
    <scope>NUCLEOTIDE SEQUENCE [LARGE SCALE GENOMIC DNA]</scope>
    <source>
        <strain evidence="11 12">DSM 12141</strain>
    </source>
</reference>
<dbReference type="CDD" id="cd02440">
    <property type="entry name" value="AdoMet_MTases"/>
    <property type="match status" value="1"/>
</dbReference>
<dbReference type="InterPro" id="IPR050602">
    <property type="entry name" value="Malonyl-ACP_OMT"/>
</dbReference>
<accession>A0A7W9TN03</accession>
<comment type="catalytic activity">
    <reaction evidence="1 8">
        <text>malonyl-[ACP] + S-adenosyl-L-methionine = malonyl-[ACP] methyl ester + S-adenosyl-L-homocysteine</text>
        <dbReference type="Rhea" id="RHEA:17105"/>
        <dbReference type="Rhea" id="RHEA-COMP:9623"/>
        <dbReference type="Rhea" id="RHEA-COMP:9954"/>
        <dbReference type="ChEBI" id="CHEBI:57856"/>
        <dbReference type="ChEBI" id="CHEBI:59789"/>
        <dbReference type="ChEBI" id="CHEBI:78449"/>
        <dbReference type="ChEBI" id="CHEBI:78845"/>
        <dbReference type="EC" id="2.1.1.197"/>
    </reaction>
</comment>
<evidence type="ECO:0000256" key="6">
    <source>
        <dbReference type="ARBA" id="ARBA00022691"/>
    </source>
</evidence>
<dbReference type="UniPathway" id="UPA00078"/>
<dbReference type="InterPro" id="IPR011814">
    <property type="entry name" value="BioC"/>
</dbReference>
<dbReference type="Proteomes" id="UP000541136">
    <property type="component" value="Unassembled WGS sequence"/>
</dbReference>
<dbReference type="Gene3D" id="3.40.50.150">
    <property type="entry name" value="Vaccinia Virus protein VP39"/>
    <property type="match status" value="1"/>
</dbReference>
<evidence type="ECO:0000256" key="1">
    <source>
        <dbReference type="ARBA" id="ARBA00000852"/>
    </source>
</evidence>
<name>A0A7W9TN03_CASDE</name>
<evidence type="ECO:0000256" key="4">
    <source>
        <dbReference type="ARBA" id="ARBA00022603"/>
    </source>
</evidence>
<keyword evidence="6 8" id="KW-0949">S-adenosyl-L-methionine</keyword>
<dbReference type="GO" id="GO:0102130">
    <property type="term" value="F:malonyl-CoA methyltransferase activity"/>
    <property type="evidence" value="ECO:0007669"/>
    <property type="project" value="UniProtKB-EC"/>
</dbReference>
<evidence type="ECO:0000256" key="3">
    <source>
        <dbReference type="ARBA" id="ARBA00012327"/>
    </source>
</evidence>
<evidence type="ECO:0000256" key="2">
    <source>
        <dbReference type="ARBA" id="ARBA00004746"/>
    </source>
</evidence>
<dbReference type="PANTHER" id="PTHR13090:SF1">
    <property type="entry name" value="ARGININE-HYDROXYLASE NDUFAF5, MITOCHONDRIAL"/>
    <property type="match status" value="1"/>
</dbReference>
<evidence type="ECO:0000256" key="8">
    <source>
        <dbReference type="HAMAP-Rule" id="MF_00835"/>
    </source>
</evidence>
<dbReference type="GO" id="GO:0008757">
    <property type="term" value="F:S-adenosylmethionine-dependent methyltransferase activity"/>
    <property type="evidence" value="ECO:0007669"/>
    <property type="project" value="InterPro"/>
</dbReference>
<organism evidence="11 12">
    <name type="scientific">Castellaniella defragrans</name>
    <name type="common">Alcaligenes defragrans</name>
    <dbReference type="NCBI Taxonomy" id="75697"/>
    <lineage>
        <taxon>Bacteria</taxon>
        <taxon>Pseudomonadati</taxon>
        <taxon>Pseudomonadota</taxon>
        <taxon>Betaproteobacteria</taxon>
        <taxon>Burkholderiales</taxon>
        <taxon>Alcaligenaceae</taxon>
        <taxon>Castellaniella</taxon>
    </lineage>
</organism>
<feature type="region of interest" description="Disordered" evidence="9">
    <location>
        <begin position="297"/>
        <end position="318"/>
    </location>
</feature>